<reference evidence="2" key="3">
    <citation type="submission" date="2018-08" db="UniProtKB">
        <authorList>
            <consortium name="EnsemblPlants"/>
        </authorList>
    </citation>
    <scope>IDENTIFICATION</scope>
    <source>
        <strain evidence="2">cv. Bd21</strain>
    </source>
</reference>
<proteinExistence type="predicted"/>
<protein>
    <submittedName>
        <fullName evidence="1 2">Uncharacterized protein</fullName>
    </submittedName>
</protein>
<dbReference type="OrthoDB" id="683024at2759"/>
<dbReference type="InParanoid" id="A0A0Q3L910"/>
<evidence type="ECO:0000313" key="2">
    <source>
        <dbReference type="EnsemblPlants" id="KQJ89037"/>
    </source>
</evidence>
<gene>
    <name evidence="1" type="ORF">BRADI_4g23146v3</name>
</gene>
<reference evidence="1" key="2">
    <citation type="submission" date="2017-06" db="EMBL/GenBank/DDBJ databases">
        <title>WGS assembly of Brachypodium distachyon.</title>
        <authorList>
            <consortium name="The International Brachypodium Initiative"/>
            <person name="Lucas S."/>
            <person name="Harmon-Smith M."/>
            <person name="Lail K."/>
            <person name="Tice H."/>
            <person name="Grimwood J."/>
            <person name="Bruce D."/>
            <person name="Barry K."/>
            <person name="Shu S."/>
            <person name="Lindquist E."/>
            <person name="Wang M."/>
            <person name="Pitluck S."/>
            <person name="Vogel J.P."/>
            <person name="Garvin D.F."/>
            <person name="Mockler T.C."/>
            <person name="Schmutz J."/>
            <person name="Rokhsar D."/>
            <person name="Bevan M.W."/>
        </authorList>
    </citation>
    <scope>NUCLEOTIDE SEQUENCE</scope>
    <source>
        <strain evidence="1">Bd21</strain>
    </source>
</reference>
<dbReference type="EMBL" id="CM000883">
    <property type="protein sequence ID" value="KQJ89037.1"/>
    <property type="molecule type" value="Genomic_DNA"/>
</dbReference>
<dbReference type="Gramene" id="KQJ89037">
    <property type="protein sequence ID" value="KQJ89037"/>
    <property type="gene ID" value="BRADI_4g23146v3"/>
</dbReference>
<evidence type="ECO:0000313" key="3">
    <source>
        <dbReference type="Proteomes" id="UP000008810"/>
    </source>
</evidence>
<dbReference type="EnsemblPlants" id="KQJ89037">
    <property type="protein sequence ID" value="KQJ89037"/>
    <property type="gene ID" value="BRADI_4g23146v3"/>
</dbReference>
<dbReference type="Proteomes" id="UP000008810">
    <property type="component" value="Chromosome 4"/>
</dbReference>
<sequence>MNTLVNELEKRTLKSLNWDYYVALVQKRKWTCVRPVSTLVTQPSHPTASPNWSSPNIFFFVSVCARETRHGAVLPHLHFQSQSSSQGEPKPWLFTCTPPDLAGEHHGEPELAAATATILNPGNPPSSCDDTSLSCLLPHFSVPNQNQHQNQLAHLSMSSTS</sequence>
<organism evidence="1">
    <name type="scientific">Brachypodium distachyon</name>
    <name type="common">Purple false brome</name>
    <name type="synonym">Trachynia distachya</name>
    <dbReference type="NCBI Taxonomy" id="15368"/>
    <lineage>
        <taxon>Eukaryota</taxon>
        <taxon>Viridiplantae</taxon>
        <taxon>Streptophyta</taxon>
        <taxon>Embryophyta</taxon>
        <taxon>Tracheophyta</taxon>
        <taxon>Spermatophyta</taxon>
        <taxon>Magnoliopsida</taxon>
        <taxon>Liliopsida</taxon>
        <taxon>Poales</taxon>
        <taxon>Poaceae</taxon>
        <taxon>BOP clade</taxon>
        <taxon>Pooideae</taxon>
        <taxon>Stipodae</taxon>
        <taxon>Brachypodieae</taxon>
        <taxon>Brachypodium</taxon>
    </lineage>
</organism>
<evidence type="ECO:0000313" key="1">
    <source>
        <dbReference type="EMBL" id="KQJ89037.1"/>
    </source>
</evidence>
<accession>A0A0Q3L910</accession>
<keyword evidence="3" id="KW-1185">Reference proteome</keyword>
<name>A0A0Q3L910_BRADI</name>
<dbReference type="AlphaFoldDB" id="A0A0Q3L910"/>
<reference evidence="1 2" key="1">
    <citation type="journal article" date="2010" name="Nature">
        <title>Genome sequencing and analysis of the model grass Brachypodium distachyon.</title>
        <authorList>
            <consortium name="International Brachypodium Initiative"/>
        </authorList>
    </citation>
    <scope>NUCLEOTIDE SEQUENCE [LARGE SCALE GENOMIC DNA]</scope>
    <source>
        <strain evidence="1 2">Bd21</strain>
    </source>
</reference>